<dbReference type="RefSeq" id="WP_379851409.1">
    <property type="nucleotide sequence ID" value="NZ_JBHZPY010000005.1"/>
</dbReference>
<name>A0ABW6I662_9FLAO</name>
<organism evidence="1 2">
    <name type="scientific">Flavobacterium zhoui</name>
    <dbReference type="NCBI Taxonomy" id="3230414"/>
    <lineage>
        <taxon>Bacteria</taxon>
        <taxon>Pseudomonadati</taxon>
        <taxon>Bacteroidota</taxon>
        <taxon>Flavobacteriia</taxon>
        <taxon>Flavobacteriales</taxon>
        <taxon>Flavobacteriaceae</taxon>
        <taxon>Flavobacterium</taxon>
    </lineage>
</organism>
<dbReference type="EMBL" id="JBHZPY010000005">
    <property type="protein sequence ID" value="MFE3871064.1"/>
    <property type="molecule type" value="Genomic_DNA"/>
</dbReference>
<keyword evidence="2" id="KW-1185">Reference proteome</keyword>
<protein>
    <submittedName>
        <fullName evidence="1">Uncharacterized protein</fullName>
    </submittedName>
</protein>
<evidence type="ECO:0000313" key="2">
    <source>
        <dbReference type="Proteomes" id="UP001600107"/>
    </source>
</evidence>
<proteinExistence type="predicted"/>
<reference evidence="1 2" key="1">
    <citation type="submission" date="2024-06" db="EMBL/GenBank/DDBJ databases">
        <title>Flavobacterium spp. isolated from glacier.</title>
        <authorList>
            <person name="Han D."/>
        </authorList>
    </citation>
    <scope>NUCLEOTIDE SEQUENCE [LARGE SCALE GENOMIC DNA]</scope>
    <source>
        <strain evidence="1 2">ZS1P70</strain>
    </source>
</reference>
<accession>A0ABW6I662</accession>
<gene>
    <name evidence="1" type="ORF">ACFX5F_07495</name>
</gene>
<dbReference type="Proteomes" id="UP001600107">
    <property type="component" value="Unassembled WGS sequence"/>
</dbReference>
<evidence type="ECO:0000313" key="1">
    <source>
        <dbReference type="EMBL" id="MFE3871064.1"/>
    </source>
</evidence>
<sequence>MLQLADEVFAVKNDPEQLDVNQEVLERLMRIHPATVSEYDDGNDPVA</sequence>
<comment type="caution">
    <text evidence="1">The sequence shown here is derived from an EMBL/GenBank/DDBJ whole genome shotgun (WGS) entry which is preliminary data.</text>
</comment>